<keyword evidence="2" id="KW-0808">Transferase</keyword>
<gene>
    <name evidence="2" type="ORF">SAMN02910262_01372</name>
</gene>
<dbReference type="EMBL" id="FOZC01000006">
    <property type="protein sequence ID" value="SFR76004.1"/>
    <property type="molecule type" value="Genomic_DNA"/>
</dbReference>
<feature type="domain" description="N-acetyltransferase" evidence="1">
    <location>
        <begin position="1"/>
        <end position="164"/>
    </location>
</feature>
<name>A0A1I6JAN9_9FIRM</name>
<sequence length="164" mass="19191">MRIRDYRREDSAEICRWVRTKDEMYRWTAEVFDHLPIGAYELDSHYAPQIQEGRFFPLSVENESGELVGHFTVRYPDQADDSNVRIGYVILRPDFRGQGLGKKMIQLALEYARKLSARRAELLVFANNPDAVHCYEAVGFTPVKTIDYEIPSGVWKCIEMEYYL</sequence>
<dbReference type="Pfam" id="PF00583">
    <property type="entry name" value="Acetyltransf_1"/>
    <property type="match status" value="1"/>
</dbReference>
<dbReference type="Proteomes" id="UP000214760">
    <property type="component" value="Unassembled WGS sequence"/>
</dbReference>
<reference evidence="2 3" key="1">
    <citation type="submission" date="2016-10" db="EMBL/GenBank/DDBJ databases">
        <authorList>
            <person name="de Groot N.N."/>
        </authorList>
    </citation>
    <scope>NUCLEOTIDE SEQUENCE [LARGE SCALE GENOMIC DNA]</scope>
    <source>
        <strain evidence="2 3">F</strain>
    </source>
</reference>
<organism evidence="2 3">
    <name type="scientific">[Clostridium] aminophilum</name>
    <dbReference type="NCBI Taxonomy" id="1526"/>
    <lineage>
        <taxon>Bacteria</taxon>
        <taxon>Bacillati</taxon>
        <taxon>Bacillota</taxon>
        <taxon>Clostridia</taxon>
        <taxon>Lachnospirales</taxon>
        <taxon>Lachnospiraceae</taxon>
    </lineage>
</organism>
<proteinExistence type="predicted"/>
<dbReference type="InterPro" id="IPR016181">
    <property type="entry name" value="Acyl_CoA_acyltransferase"/>
</dbReference>
<evidence type="ECO:0000313" key="3">
    <source>
        <dbReference type="Proteomes" id="UP000214760"/>
    </source>
</evidence>
<dbReference type="SUPFAM" id="SSF55729">
    <property type="entry name" value="Acyl-CoA N-acyltransferases (Nat)"/>
    <property type="match status" value="1"/>
</dbReference>
<evidence type="ECO:0000259" key="1">
    <source>
        <dbReference type="PROSITE" id="PS51186"/>
    </source>
</evidence>
<protein>
    <submittedName>
        <fullName evidence="2">Protein N-acetyltransferase, RimJ/RimL family</fullName>
    </submittedName>
</protein>
<evidence type="ECO:0000313" key="2">
    <source>
        <dbReference type="EMBL" id="SFR76004.1"/>
    </source>
</evidence>
<accession>A0A1I6JAN9</accession>
<dbReference type="PROSITE" id="PS51186">
    <property type="entry name" value="GNAT"/>
    <property type="match status" value="1"/>
</dbReference>
<dbReference type="InterPro" id="IPR000182">
    <property type="entry name" value="GNAT_dom"/>
</dbReference>
<dbReference type="AlphaFoldDB" id="A0A1I6JAN9"/>
<dbReference type="Gene3D" id="3.40.630.30">
    <property type="match status" value="1"/>
</dbReference>
<dbReference type="PANTHER" id="PTHR43072:SF60">
    <property type="entry name" value="L-2,4-DIAMINOBUTYRIC ACID ACETYLTRANSFERASE"/>
    <property type="match status" value="1"/>
</dbReference>
<dbReference type="CDD" id="cd04301">
    <property type="entry name" value="NAT_SF"/>
    <property type="match status" value="1"/>
</dbReference>
<dbReference type="PANTHER" id="PTHR43072">
    <property type="entry name" value="N-ACETYLTRANSFERASE"/>
    <property type="match status" value="1"/>
</dbReference>
<dbReference type="GO" id="GO:0016747">
    <property type="term" value="F:acyltransferase activity, transferring groups other than amino-acyl groups"/>
    <property type="evidence" value="ECO:0007669"/>
    <property type="project" value="InterPro"/>
</dbReference>
<dbReference type="RefSeq" id="WP_031472117.1">
    <property type="nucleotide sequence ID" value="NZ_FOZC01000006.1"/>
</dbReference>